<dbReference type="EMBL" id="ML213505">
    <property type="protein sequence ID" value="TFK55118.1"/>
    <property type="molecule type" value="Genomic_DNA"/>
</dbReference>
<name>A0A5C3NGF2_9AGAM</name>
<evidence type="ECO:0000313" key="1">
    <source>
        <dbReference type="EMBL" id="TFK55118.1"/>
    </source>
</evidence>
<accession>A0A5C3NGF2</accession>
<organism evidence="1 2">
    <name type="scientific">Heliocybe sulcata</name>
    <dbReference type="NCBI Taxonomy" id="5364"/>
    <lineage>
        <taxon>Eukaryota</taxon>
        <taxon>Fungi</taxon>
        <taxon>Dikarya</taxon>
        <taxon>Basidiomycota</taxon>
        <taxon>Agaricomycotina</taxon>
        <taxon>Agaricomycetes</taxon>
        <taxon>Gloeophyllales</taxon>
        <taxon>Gloeophyllaceae</taxon>
        <taxon>Heliocybe</taxon>
    </lineage>
</organism>
<protein>
    <submittedName>
        <fullName evidence="1">Uncharacterized protein</fullName>
    </submittedName>
</protein>
<dbReference type="Proteomes" id="UP000305948">
    <property type="component" value="Unassembled WGS sequence"/>
</dbReference>
<evidence type="ECO:0000313" key="2">
    <source>
        <dbReference type="Proteomes" id="UP000305948"/>
    </source>
</evidence>
<gene>
    <name evidence="1" type="ORF">OE88DRAFT_1001630</name>
</gene>
<keyword evidence="2" id="KW-1185">Reference proteome</keyword>
<reference evidence="1 2" key="1">
    <citation type="journal article" date="2019" name="Nat. Ecol. Evol.">
        <title>Megaphylogeny resolves global patterns of mushroom evolution.</title>
        <authorList>
            <person name="Varga T."/>
            <person name="Krizsan K."/>
            <person name="Foldi C."/>
            <person name="Dima B."/>
            <person name="Sanchez-Garcia M."/>
            <person name="Sanchez-Ramirez S."/>
            <person name="Szollosi G.J."/>
            <person name="Szarkandi J.G."/>
            <person name="Papp V."/>
            <person name="Albert L."/>
            <person name="Andreopoulos W."/>
            <person name="Angelini C."/>
            <person name="Antonin V."/>
            <person name="Barry K.W."/>
            <person name="Bougher N.L."/>
            <person name="Buchanan P."/>
            <person name="Buyck B."/>
            <person name="Bense V."/>
            <person name="Catcheside P."/>
            <person name="Chovatia M."/>
            <person name="Cooper J."/>
            <person name="Damon W."/>
            <person name="Desjardin D."/>
            <person name="Finy P."/>
            <person name="Geml J."/>
            <person name="Haridas S."/>
            <person name="Hughes K."/>
            <person name="Justo A."/>
            <person name="Karasinski D."/>
            <person name="Kautmanova I."/>
            <person name="Kiss B."/>
            <person name="Kocsube S."/>
            <person name="Kotiranta H."/>
            <person name="LaButti K.M."/>
            <person name="Lechner B.E."/>
            <person name="Liimatainen K."/>
            <person name="Lipzen A."/>
            <person name="Lukacs Z."/>
            <person name="Mihaltcheva S."/>
            <person name="Morgado L.N."/>
            <person name="Niskanen T."/>
            <person name="Noordeloos M.E."/>
            <person name="Ohm R.A."/>
            <person name="Ortiz-Santana B."/>
            <person name="Ovrebo C."/>
            <person name="Racz N."/>
            <person name="Riley R."/>
            <person name="Savchenko A."/>
            <person name="Shiryaev A."/>
            <person name="Soop K."/>
            <person name="Spirin V."/>
            <person name="Szebenyi C."/>
            <person name="Tomsovsky M."/>
            <person name="Tulloss R.E."/>
            <person name="Uehling J."/>
            <person name="Grigoriev I.V."/>
            <person name="Vagvolgyi C."/>
            <person name="Papp T."/>
            <person name="Martin F.M."/>
            <person name="Miettinen O."/>
            <person name="Hibbett D.S."/>
            <person name="Nagy L.G."/>
        </authorList>
    </citation>
    <scope>NUCLEOTIDE SEQUENCE [LARGE SCALE GENOMIC DNA]</scope>
    <source>
        <strain evidence="1 2">OMC1185</strain>
    </source>
</reference>
<sequence>MMTLRQENDVSINAVQDGANKFAAFQTLTAHVKGTSKASASNSCTSAPSWTSTKTSGAVDIQSIPLSRSWHDCSIHCFEQREEDAWTANTHDGHALSHPSVHAHLGFPSSITDICSGAAIY</sequence>
<dbReference type="AlphaFoldDB" id="A0A5C3NGF2"/>
<proteinExistence type="predicted"/>